<gene>
    <name evidence="2" type="ORF">EYF80_041316</name>
</gene>
<sequence>MDWLLTFLRSTYLEVMRVRGTLFRSTVPLTLASYTGASYTEGCPGAGTLMCRSMNPESLSRLARQKAARSLISNTQSLTISPNMEGQSLCSASPFRLVSDALWTNSWRYCSTRAARSDDSAPPSCEEKEESVIHVDQLLKEHQVSVGVVEQRSAQPFSQELPVVPQLLRTQRRTPATPLQQELQLPLPSGRERERRQEEPAARSFGGCYVAEGPEHALCGDHVVHGHLRQTGLEFRVEVVEAVDGEGAPQSQADHWVALQVDGQLVQTLHLSQGRQLGQTADVGFQEDQVLQQQIGEFDPYSRQCWKNGVEADVAEGDCGDGARGLNSPAPLQGLQGSGSKQAQGVSVQLRQMKHTAQDGLLVPCLQGYRIPIQDLEKRKTEMIKETDHRYYTNCGRQADVLQQAKQDTTRASRCPLFACFSAV</sequence>
<evidence type="ECO:0000256" key="1">
    <source>
        <dbReference type="SAM" id="MobiDB-lite"/>
    </source>
</evidence>
<comment type="caution">
    <text evidence="2">The sequence shown here is derived from an EMBL/GenBank/DDBJ whole genome shotgun (WGS) entry which is preliminary data.</text>
</comment>
<organism evidence="2 3">
    <name type="scientific">Liparis tanakae</name>
    <name type="common">Tanaka's snailfish</name>
    <dbReference type="NCBI Taxonomy" id="230148"/>
    <lineage>
        <taxon>Eukaryota</taxon>
        <taxon>Metazoa</taxon>
        <taxon>Chordata</taxon>
        <taxon>Craniata</taxon>
        <taxon>Vertebrata</taxon>
        <taxon>Euteleostomi</taxon>
        <taxon>Actinopterygii</taxon>
        <taxon>Neopterygii</taxon>
        <taxon>Teleostei</taxon>
        <taxon>Neoteleostei</taxon>
        <taxon>Acanthomorphata</taxon>
        <taxon>Eupercaria</taxon>
        <taxon>Perciformes</taxon>
        <taxon>Cottioidei</taxon>
        <taxon>Cottales</taxon>
        <taxon>Liparidae</taxon>
        <taxon>Liparis</taxon>
    </lineage>
</organism>
<protein>
    <submittedName>
        <fullName evidence="2">Uncharacterized protein</fullName>
    </submittedName>
</protein>
<feature type="region of interest" description="Disordered" evidence="1">
    <location>
        <begin position="172"/>
        <end position="200"/>
    </location>
</feature>
<feature type="compositionally biased region" description="Basic and acidic residues" evidence="1">
    <location>
        <begin position="190"/>
        <end position="200"/>
    </location>
</feature>
<dbReference type="Proteomes" id="UP000314294">
    <property type="component" value="Unassembled WGS sequence"/>
</dbReference>
<reference evidence="2 3" key="1">
    <citation type="submission" date="2019-03" db="EMBL/GenBank/DDBJ databases">
        <title>First draft genome of Liparis tanakae, snailfish: a comprehensive survey of snailfish specific genes.</title>
        <authorList>
            <person name="Kim W."/>
            <person name="Song I."/>
            <person name="Jeong J.-H."/>
            <person name="Kim D."/>
            <person name="Kim S."/>
            <person name="Ryu S."/>
            <person name="Song J.Y."/>
            <person name="Lee S.K."/>
        </authorList>
    </citation>
    <scope>NUCLEOTIDE SEQUENCE [LARGE SCALE GENOMIC DNA]</scope>
    <source>
        <tissue evidence="2">Muscle</tissue>
    </source>
</reference>
<dbReference type="EMBL" id="SRLO01000695">
    <property type="protein sequence ID" value="TNN48485.1"/>
    <property type="molecule type" value="Genomic_DNA"/>
</dbReference>
<feature type="compositionally biased region" description="Low complexity" evidence="1">
    <location>
        <begin position="178"/>
        <end position="188"/>
    </location>
</feature>
<accession>A0A4Z2G5Y1</accession>
<name>A0A4Z2G5Y1_9TELE</name>
<evidence type="ECO:0000313" key="2">
    <source>
        <dbReference type="EMBL" id="TNN48485.1"/>
    </source>
</evidence>
<dbReference type="AlphaFoldDB" id="A0A4Z2G5Y1"/>
<evidence type="ECO:0000313" key="3">
    <source>
        <dbReference type="Proteomes" id="UP000314294"/>
    </source>
</evidence>
<proteinExistence type="predicted"/>
<keyword evidence="3" id="KW-1185">Reference proteome</keyword>